<dbReference type="GO" id="GO:0016878">
    <property type="term" value="F:acid-thiol ligase activity"/>
    <property type="evidence" value="ECO:0007669"/>
    <property type="project" value="UniProtKB-ARBA"/>
</dbReference>
<evidence type="ECO:0000313" key="4">
    <source>
        <dbReference type="Proteomes" id="UP000286680"/>
    </source>
</evidence>
<protein>
    <submittedName>
        <fullName evidence="3">Long-chain acyl-CoA synthetase</fullName>
    </submittedName>
</protein>
<dbReference type="PANTHER" id="PTHR43767:SF8">
    <property type="entry name" value="LONG-CHAIN-FATTY-ACID--COA LIGASE"/>
    <property type="match status" value="1"/>
</dbReference>
<sequence length="450" mass="48735">MSITEFQARLQAHAQTSPPRVAIRTADAAITYGELLAEIRAQQAQLQTQQQNVYVLEDTDPVAWIVKDLALLFAGGACVPMPPFFSPRQRQFVLQQLEGEVRLPPLTAKVTFTSGTTGEPKGVCLSADNILRTLQALLQRLSGVSVQRHLSLMPLAVLLENIAGVYLALWLGAEVVLLTPEQTGLQGSSSLTAATFFSALKRYQPDSLILTPALLQAVVTGVEQNYLSAAQFSLLAVGGARLCDTLERRALALGLPLLQGYGLSEFSSVVTLNVPGKCVPGSVGPPLNHAQIHIDDGEIVVAGNTMLGYLDSPESWFPQRIRTGDLGHFDEAGNLFIRGRRKHIIVTPFGRNVDPEWLETELCTSTAVRQAAVFGSESLPLTALIVASTQSNEELISQALLALNQQLPDYARIQRFFVLDAPFSVSNQQLTGTGRLRRAAIAEAYQSLLT</sequence>
<dbReference type="Proteomes" id="UP000286680">
    <property type="component" value="Unassembled WGS sequence"/>
</dbReference>
<feature type="domain" description="AMP-dependent synthetase/ligase" evidence="2">
    <location>
        <begin position="108"/>
        <end position="309"/>
    </location>
</feature>
<dbReference type="InterPro" id="IPR042099">
    <property type="entry name" value="ANL_N_sf"/>
</dbReference>
<gene>
    <name evidence="3" type="ORF">CWE23_07775</name>
</gene>
<keyword evidence="1" id="KW-0436">Ligase</keyword>
<dbReference type="PROSITE" id="PS00455">
    <property type="entry name" value="AMP_BINDING"/>
    <property type="match status" value="1"/>
</dbReference>
<name>A0AA94EE28_9GAMM</name>
<keyword evidence="4" id="KW-1185">Reference proteome</keyword>
<dbReference type="InterPro" id="IPR045851">
    <property type="entry name" value="AMP-bd_C_sf"/>
</dbReference>
<dbReference type="InterPro" id="IPR050237">
    <property type="entry name" value="ATP-dep_AMP-bd_enzyme"/>
</dbReference>
<dbReference type="InterPro" id="IPR000873">
    <property type="entry name" value="AMP-dep_synth/lig_dom"/>
</dbReference>
<dbReference type="AlphaFoldDB" id="A0AA94EE28"/>
<evidence type="ECO:0000256" key="1">
    <source>
        <dbReference type="ARBA" id="ARBA00022598"/>
    </source>
</evidence>
<accession>A0AA94EE28</accession>
<dbReference type="PANTHER" id="PTHR43767">
    <property type="entry name" value="LONG-CHAIN-FATTY-ACID--COA LIGASE"/>
    <property type="match status" value="1"/>
</dbReference>
<comment type="caution">
    <text evidence="3">The sequence shown here is derived from an EMBL/GenBank/DDBJ whole genome shotgun (WGS) entry which is preliminary data.</text>
</comment>
<dbReference type="Gene3D" id="3.30.300.30">
    <property type="match status" value="1"/>
</dbReference>
<evidence type="ECO:0000313" key="3">
    <source>
        <dbReference type="EMBL" id="RUO43245.1"/>
    </source>
</evidence>
<dbReference type="Gene3D" id="3.40.50.12780">
    <property type="entry name" value="N-terminal domain of ligase-like"/>
    <property type="match status" value="2"/>
</dbReference>
<evidence type="ECO:0000259" key="2">
    <source>
        <dbReference type="Pfam" id="PF00501"/>
    </source>
</evidence>
<dbReference type="Pfam" id="PF23562">
    <property type="entry name" value="AMP-binding_C_3"/>
    <property type="match status" value="1"/>
</dbReference>
<dbReference type="SUPFAM" id="SSF56801">
    <property type="entry name" value="Acetyl-CoA synthetase-like"/>
    <property type="match status" value="1"/>
</dbReference>
<dbReference type="Pfam" id="PF00501">
    <property type="entry name" value="AMP-binding"/>
    <property type="match status" value="1"/>
</dbReference>
<reference evidence="4" key="1">
    <citation type="journal article" date="2018" name="Front. Microbiol.">
        <title>Genome-Based Analysis Reveals the Taxonomy and Diversity of the Family Idiomarinaceae.</title>
        <authorList>
            <person name="Liu Y."/>
            <person name="Lai Q."/>
            <person name="Shao Z."/>
        </authorList>
    </citation>
    <scope>NUCLEOTIDE SEQUENCE [LARGE SCALE GENOMIC DNA]</scope>
    <source>
        <strain evidence="4">SN-14</strain>
    </source>
</reference>
<dbReference type="EMBL" id="PIPS01000002">
    <property type="protein sequence ID" value="RUO43245.1"/>
    <property type="molecule type" value="Genomic_DNA"/>
</dbReference>
<organism evidence="3 4">
    <name type="scientific">Idiomarina aquatica</name>
    <dbReference type="NCBI Taxonomy" id="1327752"/>
    <lineage>
        <taxon>Bacteria</taxon>
        <taxon>Pseudomonadati</taxon>
        <taxon>Pseudomonadota</taxon>
        <taxon>Gammaproteobacteria</taxon>
        <taxon>Alteromonadales</taxon>
        <taxon>Idiomarinaceae</taxon>
        <taxon>Idiomarina</taxon>
    </lineage>
</organism>
<dbReference type="RefSeq" id="WP_126819935.1">
    <property type="nucleotide sequence ID" value="NZ_PIPS01000002.1"/>
</dbReference>
<proteinExistence type="predicted"/>
<dbReference type="InterPro" id="IPR020845">
    <property type="entry name" value="AMP-binding_CS"/>
</dbReference>